<sequence>MAGVSKVDNASNGSSPISKKISFNVGDSFSARIISGKSGEVTLRTLDGWNFNAKVENPEDINDGQTAKFVVTGVEDGKIKLKFVQNENSSESTISNKNIFEDLVKELGLNKADVNEKVLKLMIKYNMPLTKDNIVNMENLIDFNNRLSGKTEKSDEFIMKYLQNRNIEPNSEEGKNIISTLKNLSTTLQGMTTEDMFTLMENHIDITSKNIESYIKLFKGEGSIYNELKNIEQSLNENVKPQISNEKNIDGMKDINIKEAIQQHNDGTVGNLNKETQDSNINKLQGNLKLLDSMKETLNQNGLKEVTVAGKKVNIDNIIKNYVSENWQDITNESETELVSKMIDKISKETGMDKTQLSDIFKNITDGDKTKTNNLAKSLNSSLVENSKTMTVINEENVSNQISDKEEKVLTNLVDNKLLKGENVKTTADNVKQEINLKINNMQETISRLLSDSSGNMNLQEKVSELIKNNINDFKVFNSISNEYYYMDIPVRNNNDDYQCKLIIKDDRKSGKVVDSKNVKIVTSIKTVNMGKVDAYITVLNNSMGINMKCDEPWVKVLDKTKTNLVKKIENMGYNININVQKKKEEKIDIVECRDFFNDKGYFKLDTRV</sequence>
<evidence type="ECO:0000313" key="2">
    <source>
        <dbReference type="Proteomes" id="UP000190951"/>
    </source>
</evidence>
<dbReference type="RefSeq" id="WP_077832330.1">
    <property type="nucleotide sequence ID" value="NZ_CP096983.1"/>
</dbReference>
<dbReference type="AlphaFoldDB" id="A0A1S8MFZ8"/>
<dbReference type="Proteomes" id="UP000190951">
    <property type="component" value="Chromosome"/>
</dbReference>
<evidence type="ECO:0000313" key="1">
    <source>
        <dbReference type="EMBL" id="URZ10408.1"/>
    </source>
</evidence>
<gene>
    <name evidence="1" type="ORF">CROST_011160</name>
</gene>
<protein>
    <submittedName>
        <fullName evidence="1">Uncharacterized protein</fullName>
    </submittedName>
</protein>
<accession>A0A1S8MFZ8</accession>
<reference evidence="1 2" key="1">
    <citation type="submission" date="2022-04" db="EMBL/GenBank/DDBJ databases">
        <title>Genome sequence of C. roseum typestrain.</title>
        <authorList>
            <person name="Poehlein A."/>
            <person name="Schoch T."/>
            <person name="Duerre P."/>
            <person name="Daniel R."/>
        </authorList>
    </citation>
    <scope>NUCLEOTIDE SEQUENCE [LARGE SCALE GENOMIC DNA]</scope>
    <source>
        <strain evidence="1 2">DSM 7320</strain>
    </source>
</reference>
<dbReference type="EMBL" id="CP096983">
    <property type="protein sequence ID" value="URZ10408.1"/>
    <property type="molecule type" value="Genomic_DNA"/>
</dbReference>
<keyword evidence="2" id="KW-1185">Reference proteome</keyword>
<name>A0A1S8MFZ8_9CLOT</name>
<proteinExistence type="predicted"/>
<dbReference type="KEGG" id="crw:CROST_011160"/>
<dbReference type="STRING" id="84029.CROST_31320"/>
<organism evidence="1 2">
    <name type="scientific">Clostridium felsineum</name>
    <dbReference type="NCBI Taxonomy" id="36839"/>
    <lineage>
        <taxon>Bacteria</taxon>
        <taxon>Bacillati</taxon>
        <taxon>Bacillota</taxon>
        <taxon>Clostridia</taxon>
        <taxon>Eubacteriales</taxon>
        <taxon>Clostridiaceae</taxon>
        <taxon>Clostridium</taxon>
    </lineage>
</organism>